<dbReference type="OrthoDB" id="9808013at2"/>
<organism evidence="2 3">
    <name type="scientific">Cryptosporangium phraense</name>
    <dbReference type="NCBI Taxonomy" id="2593070"/>
    <lineage>
        <taxon>Bacteria</taxon>
        <taxon>Bacillati</taxon>
        <taxon>Actinomycetota</taxon>
        <taxon>Actinomycetes</taxon>
        <taxon>Cryptosporangiales</taxon>
        <taxon>Cryptosporangiaceae</taxon>
        <taxon>Cryptosporangium</taxon>
    </lineage>
</organism>
<proteinExistence type="predicted"/>
<keyword evidence="3" id="KW-1185">Reference proteome</keyword>
<keyword evidence="1" id="KW-0378">Hydrolase</keyword>
<dbReference type="PANTHER" id="PTHR31377">
    <property type="entry name" value="AGMATINE DEIMINASE-RELATED"/>
    <property type="match status" value="1"/>
</dbReference>
<evidence type="ECO:0000256" key="1">
    <source>
        <dbReference type="ARBA" id="ARBA00022801"/>
    </source>
</evidence>
<dbReference type="GO" id="GO:0009446">
    <property type="term" value="P:putrescine biosynthetic process"/>
    <property type="evidence" value="ECO:0007669"/>
    <property type="project" value="InterPro"/>
</dbReference>
<dbReference type="InParanoid" id="A0A545AGJ8"/>
<name>A0A545AGJ8_9ACTN</name>
<dbReference type="Gene3D" id="3.75.10.10">
    <property type="entry name" value="L-arginine/glycine Amidinotransferase, Chain A"/>
    <property type="match status" value="1"/>
</dbReference>
<dbReference type="SUPFAM" id="SSF55909">
    <property type="entry name" value="Pentein"/>
    <property type="match status" value="1"/>
</dbReference>
<accession>A0A545AGJ8</accession>
<evidence type="ECO:0000313" key="3">
    <source>
        <dbReference type="Proteomes" id="UP000317982"/>
    </source>
</evidence>
<protein>
    <submittedName>
        <fullName evidence="2">Agmatine deiminase family protein</fullName>
    </submittedName>
</protein>
<evidence type="ECO:0000313" key="2">
    <source>
        <dbReference type="EMBL" id="TQS40443.1"/>
    </source>
</evidence>
<gene>
    <name evidence="2" type="ORF">FL583_34945</name>
</gene>
<dbReference type="GO" id="GO:0004668">
    <property type="term" value="F:protein-arginine deiminase activity"/>
    <property type="evidence" value="ECO:0007669"/>
    <property type="project" value="InterPro"/>
</dbReference>
<dbReference type="Pfam" id="PF04371">
    <property type="entry name" value="PAD_porph"/>
    <property type="match status" value="1"/>
</dbReference>
<comment type="caution">
    <text evidence="2">The sequence shown here is derived from an EMBL/GenBank/DDBJ whole genome shotgun (WGS) entry which is preliminary data.</text>
</comment>
<dbReference type="Proteomes" id="UP000317982">
    <property type="component" value="Unassembled WGS sequence"/>
</dbReference>
<dbReference type="PANTHER" id="PTHR31377:SF0">
    <property type="entry name" value="AGMATINE DEIMINASE-RELATED"/>
    <property type="match status" value="1"/>
</dbReference>
<sequence length="340" mass="37228">MPPEWAPHDATWMAFPTPNATFEDDSSPALKAARKAWAAVANVVVGYEPVRMLVNQNDRAAAEEVLDPRVRLETIELDDAWLRDAGPTFVHDLSEGVTRAIAWRFNGWGAQSWASWGRDRHLGARIARAAGVEFDRSNLTQEGGGLHVDGAGTVLLTETVQLDPDRNPGWLRTEVETEIHQRLGTTTAIWLPRGLTADYDEFGTRGHVDTVATFAEPGTVLVHTQPDSGHPDHEPMKEVGEILRTAVDARGQRLRVVDLPSPTVADFDGRPVDHSYVNHYVANGVVVGCAFDDPQDAVAADVLTRAYPGRDVVLIDARDIFRFGGGVHCITQQQPAAPWS</sequence>
<dbReference type="AlphaFoldDB" id="A0A545AGJ8"/>
<dbReference type="EMBL" id="VIRS01000041">
    <property type="protein sequence ID" value="TQS40443.1"/>
    <property type="molecule type" value="Genomic_DNA"/>
</dbReference>
<dbReference type="InterPro" id="IPR007466">
    <property type="entry name" value="Peptidyl-Arg-deiminase_porph"/>
</dbReference>
<dbReference type="GO" id="GO:0047632">
    <property type="term" value="F:agmatine deiminase activity"/>
    <property type="evidence" value="ECO:0007669"/>
    <property type="project" value="TreeGrafter"/>
</dbReference>
<reference evidence="2 3" key="1">
    <citation type="submission" date="2019-07" db="EMBL/GenBank/DDBJ databases">
        <title>Cryptosporangium phraense sp. nov., isolated from plant litter.</title>
        <authorList>
            <person name="Suriyachadkun C."/>
        </authorList>
    </citation>
    <scope>NUCLEOTIDE SEQUENCE [LARGE SCALE GENOMIC DNA]</scope>
    <source>
        <strain evidence="2 3">A-T 5661</strain>
    </source>
</reference>